<protein>
    <submittedName>
        <fullName evidence="1">Uncharacterized protein</fullName>
    </submittedName>
</protein>
<organism evidence="1 2">
    <name type="scientific">Giardia intestinalis (strain P15)</name>
    <name type="common">Giardia lamblia</name>
    <dbReference type="NCBI Taxonomy" id="658858"/>
    <lineage>
        <taxon>Eukaryota</taxon>
        <taxon>Metamonada</taxon>
        <taxon>Diplomonadida</taxon>
        <taxon>Hexamitidae</taxon>
        <taxon>Giardiinae</taxon>
        <taxon>Giardia</taxon>
    </lineage>
</organism>
<comment type="caution">
    <text evidence="1">The sequence shown here is derived from an EMBL/GenBank/DDBJ whole genome shotgun (WGS) entry which is preliminary data.</text>
</comment>
<evidence type="ECO:0000313" key="1">
    <source>
        <dbReference type="EMBL" id="EFO62370.1"/>
    </source>
</evidence>
<reference evidence="1 2" key="1">
    <citation type="journal article" date="2010" name="BMC Genomics">
        <title>Genome analysis and comparative genomics of a Giardia intestinalis assemblage E isolate.</title>
        <authorList>
            <person name="Jerlstrom-Hultqvist J."/>
            <person name="Franzen O."/>
            <person name="Ankarklev J."/>
            <person name="Xu F."/>
            <person name="Nohynkova E."/>
            <person name="Andersson J.O."/>
            <person name="Svard S.G."/>
            <person name="Andersson B."/>
        </authorList>
    </citation>
    <scope>NUCLEOTIDE SEQUENCE [LARGE SCALE GENOMIC DNA]</scope>
    <source>
        <strain evidence="1 2">P15</strain>
    </source>
</reference>
<dbReference type="Proteomes" id="UP000008974">
    <property type="component" value="Unassembled WGS sequence"/>
</dbReference>
<dbReference type="VEuPathDB" id="GiardiaDB:GLP15_633"/>
<sequence>MIQCFNQMNIKPRTVDNSCMWLSQENRLGCPTPLVRGQRGLVSVRWHDVSRRCSAVSQMFVDPAESPAPVPLLSEDVTGAGARGCGYLRTGGMGCVQLHKTLVHSRPICRSREDLLDNKEPLVRYMTDRTLS</sequence>
<accession>E1F599</accession>
<dbReference type="AlphaFoldDB" id="E1F599"/>
<name>E1F599_GIAIA</name>
<proteinExistence type="predicted"/>
<gene>
    <name evidence="1" type="ORF">GLP15_633</name>
</gene>
<dbReference type="EMBL" id="ACVC01000185">
    <property type="protein sequence ID" value="EFO62370.1"/>
    <property type="molecule type" value="Genomic_DNA"/>
</dbReference>
<evidence type="ECO:0000313" key="2">
    <source>
        <dbReference type="Proteomes" id="UP000008974"/>
    </source>
</evidence>